<dbReference type="Gene3D" id="2.60.120.620">
    <property type="entry name" value="q2cbj1_9rhob like domain"/>
    <property type="match status" value="1"/>
</dbReference>
<dbReference type="Proteomes" id="UP000249619">
    <property type="component" value="Unassembled WGS sequence"/>
</dbReference>
<feature type="compositionally biased region" description="Polar residues" evidence="5">
    <location>
        <begin position="822"/>
        <end position="839"/>
    </location>
</feature>
<evidence type="ECO:0000313" key="7">
    <source>
        <dbReference type="Proteomes" id="UP000249619"/>
    </source>
</evidence>
<keyword evidence="7" id="KW-1185">Reference proteome</keyword>
<dbReference type="EMBL" id="QGDH01000107">
    <property type="protein sequence ID" value="RAR06981.1"/>
    <property type="molecule type" value="Genomic_DNA"/>
</dbReference>
<feature type="compositionally biased region" description="Basic residues" evidence="5">
    <location>
        <begin position="841"/>
        <end position="864"/>
    </location>
</feature>
<feature type="region of interest" description="Disordered" evidence="5">
    <location>
        <begin position="536"/>
        <end position="594"/>
    </location>
</feature>
<evidence type="ECO:0000256" key="5">
    <source>
        <dbReference type="SAM" id="MobiDB-lite"/>
    </source>
</evidence>
<feature type="compositionally biased region" description="Gly residues" evidence="5">
    <location>
        <begin position="877"/>
        <end position="886"/>
    </location>
</feature>
<gene>
    <name evidence="6" type="ORF">DDE83_006702</name>
</gene>
<keyword evidence="6" id="KW-0223">Dioxygenase</keyword>
<proteinExistence type="inferred from homology"/>
<accession>A0A364MY39</accession>
<dbReference type="Pfam" id="PF05721">
    <property type="entry name" value="PhyH"/>
    <property type="match status" value="1"/>
</dbReference>
<evidence type="ECO:0000256" key="4">
    <source>
        <dbReference type="ARBA" id="ARBA00023004"/>
    </source>
</evidence>
<dbReference type="GO" id="GO:0046872">
    <property type="term" value="F:metal ion binding"/>
    <property type="evidence" value="ECO:0007669"/>
    <property type="project" value="UniProtKB-KW"/>
</dbReference>
<feature type="compositionally biased region" description="Low complexity" evidence="5">
    <location>
        <begin position="865"/>
        <end position="876"/>
    </location>
</feature>
<comment type="caution">
    <text evidence="6">The sequence shown here is derived from an EMBL/GenBank/DDBJ whole genome shotgun (WGS) entry which is preliminary data.</text>
</comment>
<feature type="compositionally biased region" description="Low complexity" evidence="5">
    <location>
        <begin position="581"/>
        <end position="590"/>
    </location>
</feature>
<dbReference type="GO" id="GO:0051213">
    <property type="term" value="F:dioxygenase activity"/>
    <property type="evidence" value="ECO:0007669"/>
    <property type="project" value="UniProtKB-KW"/>
</dbReference>
<evidence type="ECO:0000256" key="1">
    <source>
        <dbReference type="ARBA" id="ARBA00001962"/>
    </source>
</evidence>
<dbReference type="InterPro" id="IPR008775">
    <property type="entry name" value="Phytyl_CoA_dOase-like"/>
</dbReference>
<protein>
    <submittedName>
        <fullName evidence="6">Phytanoyl-CoA dioxygenase family protein</fullName>
    </submittedName>
</protein>
<dbReference type="STRING" id="183478.A0A364MY39"/>
<evidence type="ECO:0000256" key="3">
    <source>
        <dbReference type="ARBA" id="ARBA00022723"/>
    </source>
</evidence>
<dbReference type="PANTHER" id="PTHR20883">
    <property type="entry name" value="PHYTANOYL-COA DIOXYGENASE DOMAIN CONTAINING 1"/>
    <property type="match status" value="1"/>
</dbReference>
<keyword evidence="3" id="KW-0479">Metal-binding</keyword>
<name>A0A364MY39_STELY</name>
<evidence type="ECO:0000313" key="6">
    <source>
        <dbReference type="EMBL" id="RAR06981.1"/>
    </source>
</evidence>
<evidence type="ECO:0000256" key="2">
    <source>
        <dbReference type="ARBA" id="ARBA00005830"/>
    </source>
</evidence>
<comment type="similarity">
    <text evidence="2">Belongs to the PhyH family.</text>
</comment>
<keyword evidence="4" id="KW-0408">Iron</keyword>
<reference evidence="7" key="1">
    <citation type="submission" date="2018-05" db="EMBL/GenBank/DDBJ databases">
        <title>Draft genome sequence of Stemphylium lycopersici strain CIDEFI 213.</title>
        <authorList>
            <person name="Medina R."/>
            <person name="Franco M.E.E."/>
            <person name="Lucentini C.G."/>
            <person name="Saparrat M.C.N."/>
            <person name="Balatti P.A."/>
        </authorList>
    </citation>
    <scope>NUCLEOTIDE SEQUENCE [LARGE SCALE GENOMIC DNA]</scope>
    <source>
        <strain evidence="7">CIDEFI 213</strain>
    </source>
</reference>
<feature type="region of interest" description="Disordered" evidence="5">
    <location>
        <begin position="653"/>
        <end position="679"/>
    </location>
</feature>
<dbReference type="SUPFAM" id="SSF51197">
    <property type="entry name" value="Clavaminate synthase-like"/>
    <property type="match status" value="1"/>
</dbReference>
<sequence length="958" mass="105071">MTAQIAEGLTPEQLAFFNENGYLLIPDALSQDTVKQLLEDTNKMLNDFSLDDHPMTKFSTGGEDGADHVGDSYFLDSGDKVRFFFEEDAFDKSGSLTKPKHRAINKIGHYLHELSPSFRQISLSDRNAAIASSLGFRDPRVLQSMVICKQPEIGGAVPPHQDSTFLYTDPPSAVGWWYALEDATQENGCLSFAAGSHKRAAIEKRFVRTGKGTGFIDNDGARFPTSITPESNGEKGYEMVDKEEKYDMGEVKAGTLVLIHGNILHKSEKNTSNKSRNIYTFHVIEGDQSAAWNVPRLMTFFSAHHSPSTVNMNASEFVMGTVRLNSALPINMKNHTLPVTLSSNVWSDKPEALGRQPSYIAAFRMKGVQFPSSPIVTKLHSPDCPTTPCDLVNPELSSNRPGRELVRRRSNTLQTWSVRDKDVEVVDLDRLFEEYIDADLLCPSNDSATGQPNSDELARLFELASSNESELFGTEPILDRETKAAWHKALQDCDQNPASSWPYNSTCAHHVISSIGKDSLSDSELFNFPGVLGIERDQPRSVSQPSTPRPHTSVRPPKKAVSFHSQLQHRGVKKLSKRSSTKSSSQTVQSPHHRFHTAGAWTCRTNTPMDAFTRASSCRIASVSSSWKPSQQENTNATSALEHQHSILRGHSQLPTDAEKGSSHYLSPSSVSPEIQTSHGSCYDQNAQLMFESLNVPDQALSALPTPPSTFPLAMTQWSPEEASALDFGFTATTAFSSDSKACAWWDTGIPATQPSQHTIESDSWNASRGVATQDLGITCDDESFAFGGVNIYGTGPPAPTSFDMATYGAMYPTPPAQYQYHTTSTAHSISRSPSPDTQSRIHRRKPSSHSRHRASHSQRRKFSHSSQRSARQTSSSGGGGGGNSGVGFVNFTPDDSRKILTGVAPSGSSKTKARREREAADNRRKLSQAAMKAILEAGGDMDSIRRLEREGYLTVEG</sequence>
<keyword evidence="6" id="KW-0560">Oxidoreductase</keyword>
<dbReference type="PANTHER" id="PTHR20883:SF15">
    <property type="entry name" value="PHYTANOYL-COA DIOXYGENASE DOMAIN-CONTAINING PROTEIN 1"/>
    <property type="match status" value="1"/>
</dbReference>
<feature type="compositionally biased region" description="Basic and acidic residues" evidence="5">
    <location>
        <begin position="916"/>
        <end position="925"/>
    </location>
</feature>
<feature type="region of interest" description="Disordered" evidence="5">
    <location>
        <begin position="822"/>
        <end position="926"/>
    </location>
</feature>
<dbReference type="AlphaFoldDB" id="A0A364MY39"/>
<feature type="compositionally biased region" description="Polar residues" evidence="5">
    <location>
        <begin position="540"/>
        <end position="550"/>
    </location>
</feature>
<comment type="cofactor">
    <cofactor evidence="1">
        <name>Fe cation</name>
        <dbReference type="ChEBI" id="CHEBI:24875"/>
    </cofactor>
</comment>
<organism evidence="6 7">
    <name type="scientific">Stemphylium lycopersici</name>
    <name type="common">Tomato gray leaf spot disease fungus</name>
    <name type="synonym">Thyrospora lycopersici</name>
    <dbReference type="NCBI Taxonomy" id="183478"/>
    <lineage>
        <taxon>Eukaryota</taxon>
        <taxon>Fungi</taxon>
        <taxon>Dikarya</taxon>
        <taxon>Ascomycota</taxon>
        <taxon>Pezizomycotina</taxon>
        <taxon>Dothideomycetes</taxon>
        <taxon>Pleosporomycetidae</taxon>
        <taxon>Pleosporales</taxon>
        <taxon>Pleosporineae</taxon>
        <taxon>Pleosporaceae</taxon>
        <taxon>Stemphylium</taxon>
    </lineage>
</organism>
<feature type="compositionally biased region" description="Low complexity" evidence="5">
    <location>
        <begin position="663"/>
        <end position="672"/>
    </location>
</feature>
<feature type="compositionally biased region" description="Basic residues" evidence="5">
    <location>
        <begin position="570"/>
        <end position="580"/>
    </location>
</feature>